<keyword evidence="3" id="KW-1185">Reference proteome</keyword>
<comment type="caution">
    <text evidence="2">The sequence shown here is derived from an EMBL/GenBank/DDBJ whole genome shotgun (WGS) entry which is preliminary data.</text>
</comment>
<accession>A0A5B1CTF8</accession>
<evidence type="ECO:0000259" key="1">
    <source>
        <dbReference type="Pfam" id="PF26351"/>
    </source>
</evidence>
<dbReference type="OrthoDB" id="287760at2"/>
<sequence>METTLHQQLKLHYAGEAAQTEVQLGRYRIDAVRGDELIEVQCASLSAIRDKCQNLLKRHQLRVVKPVIIRTRINRLTSENGKTKSRRLSPKRGSAIDLFDELIYFTRVFPHPNLTIEVPLIHVEQIRVPSRKKRRRFWHKDYRVKDVIWESTEATLELNIAADLLSLLPSSEKVGQADPSGCFNTAELAKTIGQSRQSAQQIAYVLRKTGAIDQHSRDRTGIIYRRAA</sequence>
<reference evidence="2 3" key="1">
    <citation type="submission" date="2019-08" db="EMBL/GenBank/DDBJ databases">
        <title>Deep-cultivation of Planctomycetes and their phenomic and genomic characterization uncovers novel biology.</title>
        <authorList>
            <person name="Wiegand S."/>
            <person name="Jogler M."/>
            <person name="Boedeker C."/>
            <person name="Pinto D."/>
            <person name="Vollmers J."/>
            <person name="Rivas-Marin E."/>
            <person name="Kohn T."/>
            <person name="Peeters S.H."/>
            <person name="Heuer A."/>
            <person name="Rast P."/>
            <person name="Oberbeckmann S."/>
            <person name="Bunk B."/>
            <person name="Jeske O."/>
            <person name="Meyerdierks A."/>
            <person name="Storesund J.E."/>
            <person name="Kallscheuer N."/>
            <person name="Luecker S."/>
            <person name="Lage O.M."/>
            <person name="Pohl T."/>
            <person name="Merkel B.J."/>
            <person name="Hornburger P."/>
            <person name="Mueller R.-W."/>
            <person name="Bruemmer F."/>
            <person name="Labrenz M."/>
            <person name="Spormann A.M."/>
            <person name="Op Den Camp H."/>
            <person name="Overmann J."/>
            <person name="Amann R."/>
            <person name="Jetten M.S.M."/>
            <person name="Mascher T."/>
            <person name="Medema M.H."/>
            <person name="Devos D.P."/>
            <person name="Kaster A.-K."/>
            <person name="Ovreas L."/>
            <person name="Rohde M."/>
            <person name="Galperin M.Y."/>
            <person name="Jogler C."/>
        </authorList>
    </citation>
    <scope>NUCLEOTIDE SEQUENCE [LARGE SCALE GENOMIC DNA]</scope>
    <source>
        <strain evidence="2 3">LF1</strain>
    </source>
</reference>
<organism evidence="2 3">
    <name type="scientific">Rubripirellula obstinata</name>
    <dbReference type="NCBI Taxonomy" id="406547"/>
    <lineage>
        <taxon>Bacteria</taxon>
        <taxon>Pseudomonadati</taxon>
        <taxon>Planctomycetota</taxon>
        <taxon>Planctomycetia</taxon>
        <taxon>Pirellulales</taxon>
        <taxon>Pirellulaceae</taxon>
        <taxon>Rubripirellula</taxon>
    </lineage>
</organism>
<protein>
    <recommendedName>
        <fullName evidence="1">DUF8091 domain-containing protein</fullName>
    </recommendedName>
</protein>
<dbReference type="Pfam" id="PF26351">
    <property type="entry name" value="DUF8091"/>
    <property type="match status" value="1"/>
</dbReference>
<dbReference type="Proteomes" id="UP000322699">
    <property type="component" value="Unassembled WGS sequence"/>
</dbReference>
<gene>
    <name evidence="2" type="ORF">LF1_50790</name>
</gene>
<dbReference type="InterPro" id="IPR058404">
    <property type="entry name" value="DUF8091"/>
</dbReference>
<name>A0A5B1CTF8_9BACT</name>
<dbReference type="AlphaFoldDB" id="A0A5B1CTF8"/>
<dbReference type="EMBL" id="VRLW01000001">
    <property type="protein sequence ID" value="KAA1262514.1"/>
    <property type="molecule type" value="Genomic_DNA"/>
</dbReference>
<proteinExistence type="predicted"/>
<feature type="domain" description="DUF8091" evidence="1">
    <location>
        <begin position="3"/>
        <end position="158"/>
    </location>
</feature>
<dbReference type="RefSeq" id="WP_068258353.1">
    <property type="nucleotide sequence ID" value="NZ_LWSK01000004.1"/>
</dbReference>
<evidence type="ECO:0000313" key="2">
    <source>
        <dbReference type="EMBL" id="KAA1262514.1"/>
    </source>
</evidence>
<evidence type="ECO:0000313" key="3">
    <source>
        <dbReference type="Proteomes" id="UP000322699"/>
    </source>
</evidence>